<dbReference type="EMBL" id="KF901042">
    <property type="protein sequence ID" value="AIF15972.1"/>
    <property type="molecule type" value="Genomic_DNA"/>
</dbReference>
<dbReference type="SUPFAM" id="SSF51735">
    <property type="entry name" value="NAD(P)-binding Rossmann-fold domains"/>
    <property type="match status" value="1"/>
</dbReference>
<dbReference type="InterPro" id="IPR008927">
    <property type="entry name" value="6-PGluconate_DH-like_C_sf"/>
</dbReference>
<accession>A0A075HNI1</accession>
<dbReference type="PROSITE" id="PS51176">
    <property type="entry name" value="PDH_ADH"/>
    <property type="match status" value="1"/>
</dbReference>
<dbReference type="GO" id="GO:0004665">
    <property type="term" value="F:prephenate dehydrogenase (NADP+) activity"/>
    <property type="evidence" value="ECO:0007669"/>
    <property type="project" value="InterPro"/>
</dbReference>
<dbReference type="InterPro" id="IPR046826">
    <property type="entry name" value="PDH_N"/>
</dbReference>
<gene>
    <name evidence="3" type="primary">tyrA2</name>
</gene>
<dbReference type="GO" id="GO:0008977">
    <property type="term" value="F:prephenate dehydrogenase (NAD+) activity"/>
    <property type="evidence" value="ECO:0007669"/>
    <property type="project" value="UniProtKB-EC"/>
</dbReference>
<reference evidence="3" key="1">
    <citation type="journal article" date="2014" name="Genome Biol. Evol.">
        <title>Pangenome evidence for extensive interdomain horizontal transfer affecting lineage core and shell genes in uncultured planktonic thaumarchaeota and euryarchaeota.</title>
        <authorList>
            <person name="Deschamps P."/>
            <person name="Zivanovic Y."/>
            <person name="Moreira D."/>
            <person name="Rodriguez-Valera F."/>
            <person name="Lopez-Garcia P."/>
        </authorList>
    </citation>
    <scope>NUCLEOTIDE SEQUENCE</scope>
</reference>
<evidence type="ECO:0000259" key="2">
    <source>
        <dbReference type="PROSITE" id="PS51176"/>
    </source>
</evidence>
<evidence type="ECO:0000256" key="1">
    <source>
        <dbReference type="ARBA" id="ARBA00023002"/>
    </source>
</evidence>
<protein>
    <submittedName>
        <fullName evidence="3">Prephenate dehydrogenase (TyrA2)</fullName>
        <ecNumber evidence="3">1.3.1.12</ecNumber>
    </submittedName>
</protein>
<dbReference type="AlphaFoldDB" id="A0A075HNI1"/>
<dbReference type="EC" id="1.3.1.12" evidence="3"/>
<dbReference type="PANTHER" id="PTHR21363:SF0">
    <property type="entry name" value="PREPHENATE DEHYDROGENASE [NADP(+)]"/>
    <property type="match status" value="1"/>
</dbReference>
<feature type="domain" description="Prephenate/arogenate dehydrogenase" evidence="2">
    <location>
        <begin position="1"/>
        <end position="277"/>
    </location>
</feature>
<dbReference type="Pfam" id="PF02153">
    <property type="entry name" value="PDH_N"/>
    <property type="match status" value="1"/>
</dbReference>
<dbReference type="GO" id="GO:0070403">
    <property type="term" value="F:NAD+ binding"/>
    <property type="evidence" value="ECO:0007669"/>
    <property type="project" value="InterPro"/>
</dbReference>
<dbReference type="InterPro" id="IPR036291">
    <property type="entry name" value="NAD(P)-bd_dom_sf"/>
</dbReference>
<dbReference type="InterPro" id="IPR003099">
    <property type="entry name" value="Prephen_DH"/>
</dbReference>
<sequence>MRVAVIGAAGRMGKWFTQYFLDQSHEVSIFDTNTPALASLARKSPVHRCNSLKSAIEVADFCLLSVPLTEAPEVCNTVFQLARDSTVVAEVSSVKESVFPILQRAKNLNLVALSLHPLFGPGARSIAGQRIALIPVNNARKEMKIARSIFPDSRLVLTSMKEHDSAMATLLSVIHFSSIALTLLIREENLDLLQSLSGTSFRVALTLAESILGDSEDLLLSIQLENSYSLPMIRNYLEKALMMASVIESGDRRRLKQMITQAKKVVALDRESGSSYKRIYQMVETFQGNKDRKA</sequence>
<dbReference type="Gene3D" id="1.10.3660.10">
    <property type="entry name" value="6-phosphogluconate dehydrogenase C-terminal like domain"/>
    <property type="match status" value="1"/>
</dbReference>
<dbReference type="SUPFAM" id="SSF48179">
    <property type="entry name" value="6-phosphogluconate dehydrogenase C-terminal domain-like"/>
    <property type="match status" value="1"/>
</dbReference>
<keyword evidence="1 3" id="KW-0560">Oxidoreductase</keyword>
<name>A0A075HNI1_9ARCH</name>
<organism evidence="3">
    <name type="scientific">uncultured marine thaumarchaeote KM3_72_A09</name>
    <dbReference type="NCBI Taxonomy" id="1456261"/>
    <lineage>
        <taxon>Archaea</taxon>
        <taxon>Nitrososphaerota</taxon>
        <taxon>environmental samples</taxon>
    </lineage>
</organism>
<evidence type="ECO:0000313" key="3">
    <source>
        <dbReference type="EMBL" id="AIF15972.1"/>
    </source>
</evidence>
<dbReference type="InterPro" id="IPR050812">
    <property type="entry name" value="Preph/Arog_dehydrog"/>
</dbReference>
<dbReference type="InterPro" id="IPR046825">
    <property type="entry name" value="PDH_C"/>
</dbReference>
<dbReference type="PANTHER" id="PTHR21363">
    <property type="entry name" value="PREPHENATE DEHYDROGENASE"/>
    <property type="match status" value="1"/>
</dbReference>
<dbReference type="GO" id="GO:0006571">
    <property type="term" value="P:tyrosine biosynthetic process"/>
    <property type="evidence" value="ECO:0007669"/>
    <property type="project" value="InterPro"/>
</dbReference>
<proteinExistence type="predicted"/>
<dbReference type="Pfam" id="PF20463">
    <property type="entry name" value="PDH_C"/>
    <property type="match status" value="1"/>
</dbReference>
<dbReference type="Gene3D" id="3.40.50.720">
    <property type="entry name" value="NAD(P)-binding Rossmann-like Domain"/>
    <property type="match status" value="1"/>
</dbReference>